<dbReference type="GO" id="GO:0006508">
    <property type="term" value="P:proteolysis"/>
    <property type="evidence" value="ECO:0007669"/>
    <property type="project" value="UniProtKB-KW"/>
</dbReference>
<dbReference type="AlphaFoldDB" id="A0A4Q9GNV0"/>
<proteinExistence type="predicted"/>
<dbReference type="Proteomes" id="UP000291613">
    <property type="component" value="Unassembled WGS sequence"/>
</dbReference>
<name>A0A4Q9GNV0_9HYPH</name>
<dbReference type="OrthoDB" id="9811262at2"/>
<feature type="domain" description="Bacterial Death-like" evidence="1">
    <location>
        <begin position="6"/>
        <end position="97"/>
    </location>
</feature>
<dbReference type="Pfam" id="PF13365">
    <property type="entry name" value="Trypsin_2"/>
    <property type="match status" value="1"/>
</dbReference>
<evidence type="ECO:0000313" key="2">
    <source>
        <dbReference type="EMBL" id="TBN54454.1"/>
    </source>
</evidence>
<evidence type="ECO:0000313" key="3">
    <source>
        <dbReference type="Proteomes" id="UP000291613"/>
    </source>
</evidence>
<keyword evidence="2" id="KW-0378">Hydrolase</keyword>
<protein>
    <submittedName>
        <fullName evidence="2">Serine protease</fullName>
    </submittedName>
</protein>
<keyword evidence="2" id="KW-0645">Protease</keyword>
<dbReference type="EMBL" id="SIUB01000002">
    <property type="protein sequence ID" value="TBN54454.1"/>
    <property type="molecule type" value="Genomic_DNA"/>
</dbReference>
<keyword evidence="3" id="KW-1185">Reference proteome</keyword>
<dbReference type="RefSeq" id="WP_131002182.1">
    <property type="nucleotide sequence ID" value="NZ_JBHSZR010000005.1"/>
</dbReference>
<reference evidence="2 3" key="1">
    <citation type="submission" date="2019-02" db="EMBL/GenBank/DDBJ databases">
        <title>Hansschlegelia quercus sp. nov., a novel methylotrophic bacterium from buds of oak (Quercus robur L.).</title>
        <authorList>
            <person name="Agafonova N.V."/>
            <person name="Kaparullina E.N."/>
            <person name="Grouzdev D.S."/>
            <person name="Doronina N.V."/>
        </authorList>
    </citation>
    <scope>NUCLEOTIDE SEQUENCE [LARGE SCALE GENOMIC DNA]</scope>
    <source>
        <strain evidence="2 3">Dub</strain>
    </source>
</reference>
<dbReference type="InterPro" id="IPR009003">
    <property type="entry name" value="Peptidase_S1_PA"/>
</dbReference>
<dbReference type="SUPFAM" id="SSF50494">
    <property type="entry name" value="Trypsin-like serine proteases"/>
    <property type="match status" value="1"/>
</dbReference>
<dbReference type="InterPro" id="IPR048916">
    <property type="entry name" value="bDLD2"/>
</dbReference>
<organism evidence="2 3">
    <name type="scientific">Hansschlegelia quercus</name>
    <dbReference type="NCBI Taxonomy" id="2528245"/>
    <lineage>
        <taxon>Bacteria</taxon>
        <taxon>Pseudomonadati</taxon>
        <taxon>Pseudomonadota</taxon>
        <taxon>Alphaproteobacteria</taxon>
        <taxon>Hyphomicrobiales</taxon>
        <taxon>Methylopilaceae</taxon>
        <taxon>Hansschlegelia</taxon>
    </lineage>
</organism>
<comment type="caution">
    <text evidence="2">The sequence shown here is derived from an EMBL/GenBank/DDBJ whole genome shotgun (WGS) entry which is preliminary data.</text>
</comment>
<sequence length="712" mass="78794">MALQQNDIDVIARAIAEAVPEDLLVQVVARQNQIPDLDDLRKTAVDADRGRLYALAAAVLSQYDAKARVHELLLELYRKVDWSPTFLRTIDPFAVDPGLTDDMRQALHRRRDHFISSPNLMRFAREFEPRICCIIGSYLDNDQKISPIGGTGFLVAPDLILTAAHVFERAIAAIGESEVPKRCAVFFDYIDPPEITDHSVLRNAVRRVELADDWHVQGSSSLPDDGSVDITLPGRDTILANNLDFTLVRLSEAVGLESIELSGGRRRHWIELPKTYPLLGVDSYVIIAQHPRSYPRMVGFGRYVAVYKSVSRFWYGTETDKGSSGAPCLTRNLALVGLHNAEYNPTKFPEKGVNQAVRIDLIAQQIASKVSEAIQTRGTLPTSSLIWNLAPPASQPRLVIGRLVYLRWLDQAIAGRATVRADRIYAADAPDEGAGKTFSTEILRHALSANPEQRLVVFGSPEEGMPTRIEDMIRVLADHLGVPASKLNEMPKRPGVELPTAAADGDKFNRWASQTMPEWLARTLDETRPPPRDVRAEAIRERERLKTTGQPIPLDLAMSADSAEPILVEDGWRSAWIVFDRLNETRLAPELLELVAGLSGARIDEDQTSKTLKRLRWVFLGYRPDCFAQGHVTVERLDPALVSAADAELPLRNAWSSRGQDLPDAQLGKFLELFGAVIQALNDAGAASQGKLVALQGLLGSMVNIFPPPNVK</sequence>
<dbReference type="Pfam" id="PF20707">
    <property type="entry name" value="bDLD2"/>
    <property type="match status" value="1"/>
</dbReference>
<gene>
    <name evidence="2" type="ORF">EYR15_06385</name>
</gene>
<accession>A0A4Q9GNV0</accession>
<evidence type="ECO:0000259" key="1">
    <source>
        <dbReference type="Pfam" id="PF20707"/>
    </source>
</evidence>
<dbReference type="GO" id="GO:0008233">
    <property type="term" value="F:peptidase activity"/>
    <property type="evidence" value="ECO:0007669"/>
    <property type="project" value="UniProtKB-KW"/>
</dbReference>